<proteinExistence type="predicted"/>
<dbReference type="Gene3D" id="2.60.120.1440">
    <property type="match status" value="1"/>
</dbReference>
<dbReference type="PANTHER" id="PTHR30273:SF2">
    <property type="entry name" value="PROTEIN FECR"/>
    <property type="match status" value="1"/>
</dbReference>
<dbReference type="EMBL" id="QLMC01000001">
    <property type="protein sequence ID" value="RAK02938.1"/>
    <property type="molecule type" value="Genomic_DNA"/>
</dbReference>
<dbReference type="Proteomes" id="UP000248790">
    <property type="component" value="Unassembled WGS sequence"/>
</dbReference>
<evidence type="ECO:0000313" key="3">
    <source>
        <dbReference type="EMBL" id="RAK02938.1"/>
    </source>
</evidence>
<feature type="domain" description="FecR protein" evidence="1">
    <location>
        <begin position="157"/>
        <end position="244"/>
    </location>
</feature>
<evidence type="ECO:0000259" key="1">
    <source>
        <dbReference type="Pfam" id="PF04773"/>
    </source>
</evidence>
<dbReference type="Gene3D" id="3.55.50.30">
    <property type="match status" value="1"/>
</dbReference>
<dbReference type="AlphaFoldDB" id="A0A327X9K6"/>
<protein>
    <submittedName>
        <fullName evidence="3">FecR family protein</fullName>
    </submittedName>
</protein>
<reference evidence="3 4" key="1">
    <citation type="submission" date="2018-06" db="EMBL/GenBank/DDBJ databases">
        <title>Genomic Encyclopedia of Archaeal and Bacterial Type Strains, Phase II (KMG-II): from individual species to whole genera.</title>
        <authorList>
            <person name="Goeker M."/>
        </authorList>
    </citation>
    <scope>NUCLEOTIDE SEQUENCE [LARGE SCALE GENOMIC DNA]</scope>
    <source>
        <strain evidence="3 4">DSM 21851</strain>
    </source>
</reference>
<feature type="domain" description="Protein FecR C-terminal" evidence="2">
    <location>
        <begin position="302"/>
        <end position="369"/>
    </location>
</feature>
<name>A0A327X9K6_LARAB</name>
<dbReference type="GO" id="GO:0016989">
    <property type="term" value="F:sigma factor antagonist activity"/>
    <property type="evidence" value="ECO:0007669"/>
    <property type="project" value="TreeGrafter"/>
</dbReference>
<keyword evidence="4" id="KW-1185">Reference proteome</keyword>
<accession>A0A327X9K6</accession>
<evidence type="ECO:0000259" key="2">
    <source>
        <dbReference type="Pfam" id="PF16344"/>
    </source>
</evidence>
<dbReference type="Pfam" id="PF16344">
    <property type="entry name" value="FecR_C"/>
    <property type="match status" value="1"/>
</dbReference>
<organism evidence="3 4">
    <name type="scientific">Larkinella arboricola</name>
    <dbReference type="NCBI Taxonomy" id="643671"/>
    <lineage>
        <taxon>Bacteria</taxon>
        <taxon>Pseudomonadati</taxon>
        <taxon>Bacteroidota</taxon>
        <taxon>Cytophagia</taxon>
        <taxon>Cytophagales</taxon>
        <taxon>Spirosomataceae</taxon>
        <taxon>Larkinella</taxon>
    </lineage>
</organism>
<evidence type="ECO:0000313" key="4">
    <source>
        <dbReference type="Proteomes" id="UP000248790"/>
    </source>
</evidence>
<dbReference type="OrthoDB" id="645173at2"/>
<dbReference type="InterPro" id="IPR012373">
    <property type="entry name" value="Ferrdict_sens_TM"/>
</dbReference>
<dbReference type="RefSeq" id="WP_111627094.1">
    <property type="nucleotide sequence ID" value="NZ_QLMC01000001.1"/>
</dbReference>
<gene>
    <name evidence="3" type="ORF">LX87_01060</name>
</gene>
<dbReference type="PIRSF" id="PIRSF018266">
    <property type="entry name" value="FecR"/>
    <property type="match status" value="1"/>
</dbReference>
<sequence>MDQYKYRSYKTGDFVWDPFFRQWVLTPTSETDFFWNQWMQENPDRADRIHEARSVVLSLQVKESTLPAHEIEEVVKSTISRIQQPSSSAPEYKQLPLPVYKRSWFQVAASVSVVLLAGWLTRHSLHSERPSALLKSPFTITQNQPSSVTDTANTSSQPILIHLSDGSTVTLAPASRIHYAKNFSTLKREVYLSGEAFFDVAKDPARPFLVYSKGLVTKVLGTSFTVKAYKSSREVIVEVKTGRVSVFAQSDPKAREKATNHELEGVILSPHQKIVYNTDEVRMRKTLVEKPVLLKTAVQPSFRFEDKPLSEVFASLEKAYGIPIVYDKDLMMDCPLTASLDGMSLYNQLTIICKAVEARYELVEGKIIIHGKGCKTN</sequence>
<dbReference type="InterPro" id="IPR006860">
    <property type="entry name" value="FecR"/>
</dbReference>
<dbReference type="PANTHER" id="PTHR30273">
    <property type="entry name" value="PERIPLASMIC SIGNAL SENSOR AND SIGMA FACTOR ACTIVATOR FECR-RELATED"/>
    <property type="match status" value="1"/>
</dbReference>
<dbReference type="InterPro" id="IPR032508">
    <property type="entry name" value="FecR_C"/>
</dbReference>
<dbReference type="Pfam" id="PF04773">
    <property type="entry name" value="FecR"/>
    <property type="match status" value="1"/>
</dbReference>
<comment type="caution">
    <text evidence="3">The sequence shown here is derived from an EMBL/GenBank/DDBJ whole genome shotgun (WGS) entry which is preliminary data.</text>
</comment>